<dbReference type="Gene3D" id="3.40.720.10">
    <property type="entry name" value="Alkaline Phosphatase, subunit A"/>
    <property type="match status" value="1"/>
</dbReference>
<keyword evidence="1" id="KW-0479">Metal-binding</keyword>
<dbReference type="Pfam" id="PF00884">
    <property type="entry name" value="Sulfatase"/>
    <property type="match status" value="1"/>
</dbReference>
<evidence type="ECO:0000313" key="5">
    <source>
        <dbReference type="EMBL" id="MFC5397031.1"/>
    </source>
</evidence>
<evidence type="ECO:0000256" key="3">
    <source>
        <dbReference type="SAM" id="MobiDB-lite"/>
    </source>
</evidence>
<reference evidence="6" key="1">
    <citation type="journal article" date="2019" name="Int. J. Syst. Evol. Microbiol.">
        <title>The Global Catalogue of Microorganisms (GCM) 10K type strain sequencing project: providing services to taxonomists for standard genome sequencing and annotation.</title>
        <authorList>
            <consortium name="The Broad Institute Genomics Platform"/>
            <consortium name="The Broad Institute Genome Sequencing Center for Infectious Disease"/>
            <person name="Wu L."/>
            <person name="Ma J."/>
        </authorList>
    </citation>
    <scope>NUCLEOTIDE SEQUENCE [LARGE SCALE GENOMIC DNA]</scope>
    <source>
        <strain evidence="6">CGMCC 1.16326</strain>
    </source>
</reference>
<keyword evidence="2" id="KW-0378">Hydrolase</keyword>
<feature type="region of interest" description="Disordered" evidence="3">
    <location>
        <begin position="489"/>
        <end position="518"/>
    </location>
</feature>
<evidence type="ECO:0000256" key="2">
    <source>
        <dbReference type="ARBA" id="ARBA00022801"/>
    </source>
</evidence>
<dbReference type="PANTHER" id="PTHR45953:SF1">
    <property type="entry name" value="IDURONATE 2-SULFATASE"/>
    <property type="match status" value="1"/>
</dbReference>
<keyword evidence="6" id="KW-1185">Reference proteome</keyword>
<proteinExistence type="predicted"/>
<name>A0ABW0HIZ0_9HYPH</name>
<gene>
    <name evidence="5" type="ORF">ACFPPC_30720</name>
</gene>
<dbReference type="RefSeq" id="WP_377013906.1">
    <property type="nucleotide sequence ID" value="NZ_JBHSLV010000078.1"/>
</dbReference>
<feature type="domain" description="Sulfatase N-terminal" evidence="4">
    <location>
        <begin position="31"/>
        <end position="380"/>
    </location>
</feature>
<dbReference type="PANTHER" id="PTHR45953">
    <property type="entry name" value="IDURONATE 2-SULFATASE"/>
    <property type="match status" value="1"/>
</dbReference>
<dbReference type="InterPro" id="IPR017850">
    <property type="entry name" value="Alkaline_phosphatase_core_sf"/>
</dbReference>
<comment type="caution">
    <text evidence="5">The sequence shown here is derived from an EMBL/GenBank/DDBJ whole genome shotgun (WGS) entry which is preliminary data.</text>
</comment>
<dbReference type="InterPro" id="IPR000917">
    <property type="entry name" value="Sulfatase_N"/>
</dbReference>
<accession>A0ABW0HIZ0</accession>
<dbReference type="SUPFAM" id="SSF53649">
    <property type="entry name" value="Alkaline phosphatase-like"/>
    <property type="match status" value="1"/>
</dbReference>
<evidence type="ECO:0000256" key="1">
    <source>
        <dbReference type="ARBA" id="ARBA00022723"/>
    </source>
</evidence>
<organism evidence="5 6">
    <name type="scientific">Bosea vestrisii</name>
    <dbReference type="NCBI Taxonomy" id="151416"/>
    <lineage>
        <taxon>Bacteria</taxon>
        <taxon>Pseudomonadati</taxon>
        <taxon>Pseudomonadota</taxon>
        <taxon>Alphaproteobacteria</taxon>
        <taxon>Hyphomicrobiales</taxon>
        <taxon>Boseaceae</taxon>
        <taxon>Bosea</taxon>
    </lineage>
</organism>
<dbReference type="Proteomes" id="UP001596104">
    <property type="component" value="Unassembled WGS sequence"/>
</dbReference>
<evidence type="ECO:0000313" key="6">
    <source>
        <dbReference type="Proteomes" id="UP001596104"/>
    </source>
</evidence>
<sequence length="518" mass="57239">MPDAAADRYEELAGEAVPPAQAASEVPRRNHVLFVTVDQWPARLLGIAGHPVVETPTLDQIARVGTRYTNAYAECPICIPARRSMMTGTSPRGHGDREFQPALPMPAQLPTLAQSFRDAGYQTAAVGKLHVYPQRNRIGFEEALLAEEGRGHLGGVDDYELFLADRGYPGQQFMHGMSNNEYGWRSWHLPEELHVTNWTTWAAARTIKRRDPTRPGFWHVSYTHPHPPLVPLASYFERYRAREVDAPRMADWARDPEALPYAVRVAWNYWEQLPPAQLADMRRAVYALCTHIDHQLRILIGTLREEGLLDDTVILICGDHGDMLGDNGLYAKRLMYEGSAAVPMLLAGPTGDKRVGVGATDGRLVGLQDIMPTLLDLCGVPVPASCEGLSMVGERRREILYGESLVGAKATRMVHDGRYKLIWYPAGNRLQLFDLERDPHEARDLAAEPAHAQILERLSRALAGQLYGGDEAWLRDGALVGMAEPALSSAPNRGLSGQRGLHYPPIPLTDPAKAVGSG</sequence>
<evidence type="ECO:0000259" key="4">
    <source>
        <dbReference type="Pfam" id="PF00884"/>
    </source>
</evidence>
<protein>
    <submittedName>
        <fullName evidence="5">Sulfatase-like hydrolase/transferase</fullName>
    </submittedName>
</protein>
<dbReference type="EMBL" id="JBHSLV010000078">
    <property type="protein sequence ID" value="MFC5397031.1"/>
    <property type="molecule type" value="Genomic_DNA"/>
</dbReference>